<dbReference type="AlphaFoldDB" id="A0AAV4SHS6"/>
<keyword evidence="2" id="KW-1185">Reference proteome</keyword>
<dbReference type="EMBL" id="BPLR01009627">
    <property type="protein sequence ID" value="GIY33355.1"/>
    <property type="molecule type" value="Genomic_DNA"/>
</dbReference>
<organism evidence="1 2">
    <name type="scientific">Caerostris extrusa</name>
    <name type="common">Bark spider</name>
    <name type="synonym">Caerostris bankana</name>
    <dbReference type="NCBI Taxonomy" id="172846"/>
    <lineage>
        <taxon>Eukaryota</taxon>
        <taxon>Metazoa</taxon>
        <taxon>Ecdysozoa</taxon>
        <taxon>Arthropoda</taxon>
        <taxon>Chelicerata</taxon>
        <taxon>Arachnida</taxon>
        <taxon>Araneae</taxon>
        <taxon>Araneomorphae</taxon>
        <taxon>Entelegynae</taxon>
        <taxon>Araneoidea</taxon>
        <taxon>Araneidae</taxon>
        <taxon>Caerostris</taxon>
    </lineage>
</organism>
<gene>
    <name evidence="1" type="ORF">CEXT_155311</name>
</gene>
<evidence type="ECO:0000313" key="2">
    <source>
        <dbReference type="Proteomes" id="UP001054945"/>
    </source>
</evidence>
<accession>A0AAV4SHS6</accession>
<reference evidence="1 2" key="1">
    <citation type="submission" date="2021-06" db="EMBL/GenBank/DDBJ databases">
        <title>Caerostris extrusa draft genome.</title>
        <authorList>
            <person name="Kono N."/>
            <person name="Arakawa K."/>
        </authorList>
    </citation>
    <scope>NUCLEOTIDE SEQUENCE [LARGE SCALE GENOMIC DNA]</scope>
</reference>
<proteinExistence type="predicted"/>
<dbReference type="Proteomes" id="UP001054945">
    <property type="component" value="Unassembled WGS sequence"/>
</dbReference>
<comment type="caution">
    <text evidence="1">The sequence shown here is derived from an EMBL/GenBank/DDBJ whole genome shotgun (WGS) entry which is preliminary data.</text>
</comment>
<sequence length="136" mass="15503">MTCSPFIVARQRTASYVPTDAVAPVQDFISFVERHFNPDLLGLSIPSVLCCVEFGAMIRYGKATAFSGGFKGNDIIHFFLHCPNQHTSSNNLPEILIRDDMASAALLPLLGNRRRRMYQPTQWIRFEIYFFCWVPL</sequence>
<protein>
    <submittedName>
        <fullName evidence="1">Uncharacterized protein</fullName>
    </submittedName>
</protein>
<evidence type="ECO:0000313" key="1">
    <source>
        <dbReference type="EMBL" id="GIY33355.1"/>
    </source>
</evidence>
<name>A0AAV4SHS6_CAEEX</name>